<dbReference type="STRING" id="246191.SAMN05660337_1639"/>
<keyword evidence="2" id="KW-1185">Reference proteome</keyword>
<dbReference type="InterPro" id="IPR035903">
    <property type="entry name" value="HesB-like_dom_sf"/>
</dbReference>
<dbReference type="AlphaFoldDB" id="A0A1G9FP71"/>
<name>A0A1G9FP71_9BACT</name>
<sequence>MLKITNEAKEVLDQHFEGKDKEPIRIYIASACSGSRLALGLDAAKEGDETITLEGYDFVLDKDLLDQAKPMEINLTPMGIEVSSSLVFEAPSDGGSCCGSCGSCG</sequence>
<gene>
    <name evidence="1" type="ORF">SAMN05660337_1639</name>
</gene>
<dbReference type="OrthoDB" id="5460919at2"/>
<dbReference type="Gene3D" id="2.60.300.12">
    <property type="entry name" value="HesB-like domain"/>
    <property type="match status" value="1"/>
</dbReference>
<dbReference type="EMBL" id="FNGA01000002">
    <property type="protein sequence ID" value="SDK90142.1"/>
    <property type="molecule type" value="Genomic_DNA"/>
</dbReference>
<evidence type="ECO:0000313" key="1">
    <source>
        <dbReference type="EMBL" id="SDK90142.1"/>
    </source>
</evidence>
<evidence type="ECO:0000313" key="2">
    <source>
        <dbReference type="Proteomes" id="UP000199053"/>
    </source>
</evidence>
<evidence type="ECO:0008006" key="3">
    <source>
        <dbReference type="Google" id="ProtNLM"/>
    </source>
</evidence>
<protein>
    <recommendedName>
        <fullName evidence="3">Fe-S cluster assembly iron-binding protein IscA</fullName>
    </recommendedName>
</protein>
<dbReference type="Proteomes" id="UP000199053">
    <property type="component" value="Unassembled WGS sequence"/>
</dbReference>
<organism evidence="1 2">
    <name type="scientific">Maridesulfovibrio ferrireducens</name>
    <dbReference type="NCBI Taxonomy" id="246191"/>
    <lineage>
        <taxon>Bacteria</taxon>
        <taxon>Pseudomonadati</taxon>
        <taxon>Thermodesulfobacteriota</taxon>
        <taxon>Desulfovibrionia</taxon>
        <taxon>Desulfovibrionales</taxon>
        <taxon>Desulfovibrionaceae</taxon>
        <taxon>Maridesulfovibrio</taxon>
    </lineage>
</organism>
<dbReference type="RefSeq" id="WP_092159957.1">
    <property type="nucleotide sequence ID" value="NZ_FNGA01000002.1"/>
</dbReference>
<dbReference type="SUPFAM" id="SSF89360">
    <property type="entry name" value="HesB-like domain"/>
    <property type="match status" value="1"/>
</dbReference>
<accession>A0A1G9FP71</accession>
<reference evidence="2" key="1">
    <citation type="submission" date="2016-10" db="EMBL/GenBank/DDBJ databases">
        <authorList>
            <person name="Varghese N."/>
            <person name="Submissions S."/>
        </authorList>
    </citation>
    <scope>NUCLEOTIDE SEQUENCE [LARGE SCALE GENOMIC DNA]</scope>
    <source>
        <strain evidence="2">DSM 16995</strain>
    </source>
</reference>
<proteinExistence type="predicted"/>